<dbReference type="STRING" id="419005.HMPREF1860_01877"/>
<reference evidence="2 3" key="1">
    <citation type="submission" date="2016-01" db="EMBL/GenBank/DDBJ databases">
        <authorList>
            <person name="Oliw E.H."/>
        </authorList>
    </citation>
    <scope>NUCLEOTIDE SEQUENCE [LARGE SCALE GENOMIC DNA]</scope>
    <source>
        <strain evidence="2 3">DNF00307</strain>
    </source>
</reference>
<feature type="coiled-coil region" evidence="1">
    <location>
        <begin position="14"/>
        <end position="44"/>
    </location>
</feature>
<keyword evidence="1" id="KW-0175">Coiled coil</keyword>
<organism evidence="2">
    <name type="scientific">Prevotella amnii</name>
    <dbReference type="NCBI Taxonomy" id="419005"/>
    <lineage>
        <taxon>Bacteria</taxon>
        <taxon>Pseudomonadati</taxon>
        <taxon>Bacteroidota</taxon>
        <taxon>Bacteroidia</taxon>
        <taxon>Bacteroidales</taxon>
        <taxon>Prevotellaceae</taxon>
        <taxon>Prevotella</taxon>
    </lineage>
</organism>
<proteinExistence type="predicted"/>
<protein>
    <submittedName>
        <fullName evidence="2">Uncharacterized protein</fullName>
    </submittedName>
</protein>
<gene>
    <name evidence="2" type="ORF">HMPREF1860_01877</name>
</gene>
<dbReference type="AlphaFoldDB" id="A0A134B5D0"/>
<dbReference type="PATRIC" id="fig|419005.5.peg.1875"/>
<evidence type="ECO:0000313" key="3">
    <source>
        <dbReference type="Proteomes" id="UP000070531"/>
    </source>
</evidence>
<dbReference type="EMBL" id="LSDL01000125">
    <property type="protein sequence ID" value="KXB75134.1"/>
    <property type="molecule type" value="Genomic_DNA"/>
</dbReference>
<dbReference type="Proteomes" id="UP000070531">
    <property type="component" value="Unassembled WGS sequence"/>
</dbReference>
<dbReference type="RefSeq" id="WP_060933281.1">
    <property type="nucleotide sequence ID" value="NZ_KQ960560.1"/>
</dbReference>
<evidence type="ECO:0000256" key="1">
    <source>
        <dbReference type="SAM" id="Coils"/>
    </source>
</evidence>
<comment type="caution">
    <text evidence="2">The sequence shown here is derived from an EMBL/GenBank/DDBJ whole genome shotgun (WGS) entry which is preliminary data.</text>
</comment>
<name>A0A134B5D0_9BACT</name>
<accession>A0A134B5D0</accession>
<sequence length="80" mass="9896">MEEKEEKGFDYQSCENVEELRNKVQELLEEVADKELLVDAYRKEAEQYKTWWLNKTERIKKMKEDIEDIKKITNKIIERW</sequence>
<evidence type="ECO:0000313" key="2">
    <source>
        <dbReference type="EMBL" id="KXB75134.1"/>
    </source>
</evidence>